<dbReference type="PANTHER" id="PTHR12553:SF49">
    <property type="entry name" value="ZINC PHOSPHODIESTERASE ELAC PROTEIN 2"/>
    <property type="match status" value="1"/>
</dbReference>
<gene>
    <name evidence="12" type="ORF">V1478_004966</name>
</gene>
<keyword evidence="6" id="KW-0540">Nuclease</keyword>
<comment type="cofactor">
    <cofactor evidence="2">
        <name>Zn(2+)</name>
        <dbReference type="ChEBI" id="CHEBI:29105"/>
    </cofactor>
</comment>
<keyword evidence="5" id="KW-0819">tRNA processing</keyword>
<evidence type="ECO:0000256" key="1">
    <source>
        <dbReference type="ARBA" id="ARBA00000402"/>
    </source>
</evidence>
<dbReference type="Pfam" id="PF13691">
    <property type="entry name" value="Lactamase_B_4"/>
    <property type="match status" value="1"/>
</dbReference>
<evidence type="ECO:0000259" key="11">
    <source>
        <dbReference type="SMART" id="SM00849"/>
    </source>
</evidence>
<keyword evidence="9" id="KW-0378">Hydrolase</keyword>
<feature type="domain" description="Metallo-beta-lactamase" evidence="11">
    <location>
        <begin position="1268"/>
        <end position="1466"/>
    </location>
</feature>
<dbReference type="GO" id="GO:0042781">
    <property type="term" value="F:3'-tRNA processing endoribonuclease activity"/>
    <property type="evidence" value="ECO:0007669"/>
    <property type="project" value="UniProtKB-EC"/>
</dbReference>
<organism evidence="12 13">
    <name type="scientific">Vespula squamosa</name>
    <name type="common">Southern yellow jacket</name>
    <name type="synonym">Wasp</name>
    <dbReference type="NCBI Taxonomy" id="30214"/>
    <lineage>
        <taxon>Eukaryota</taxon>
        <taxon>Metazoa</taxon>
        <taxon>Ecdysozoa</taxon>
        <taxon>Arthropoda</taxon>
        <taxon>Hexapoda</taxon>
        <taxon>Insecta</taxon>
        <taxon>Pterygota</taxon>
        <taxon>Neoptera</taxon>
        <taxon>Endopterygota</taxon>
        <taxon>Hymenoptera</taxon>
        <taxon>Apocrita</taxon>
        <taxon>Aculeata</taxon>
        <taxon>Vespoidea</taxon>
        <taxon>Vespidae</taxon>
        <taxon>Vespinae</taxon>
        <taxon>Vespula</taxon>
    </lineage>
</organism>
<dbReference type="InterPro" id="IPR047151">
    <property type="entry name" value="RNZ2-like"/>
</dbReference>
<keyword evidence="7" id="KW-0479">Metal-binding</keyword>
<comment type="catalytic activity">
    <reaction evidence="1">
        <text>Endonucleolytic cleavage of RNA, removing extra 3' nucleotides from tRNA precursor, generating 3' termini of tRNAs. A 3'-hydroxy group is left at the tRNA terminus and a 5'-phosphoryl group is left at the trailer molecule.</text>
        <dbReference type="EC" id="3.1.26.11"/>
    </reaction>
</comment>
<dbReference type="SUPFAM" id="SSF56281">
    <property type="entry name" value="Metallo-hydrolase/oxidoreductase"/>
    <property type="match status" value="2"/>
</dbReference>
<dbReference type="EMBL" id="JAUDFV010000105">
    <property type="protein sequence ID" value="KAL2731421.1"/>
    <property type="molecule type" value="Genomic_DNA"/>
</dbReference>
<reference evidence="12 13" key="1">
    <citation type="journal article" date="2024" name="Ann. Entomol. Soc. Am.">
        <title>Genomic analyses of the southern and eastern yellowjacket wasps (Hymenoptera: Vespidae) reveal evolutionary signatures of social life.</title>
        <authorList>
            <person name="Catto M.A."/>
            <person name="Caine P.B."/>
            <person name="Orr S.E."/>
            <person name="Hunt B.G."/>
            <person name="Goodisman M.A.D."/>
        </authorList>
    </citation>
    <scope>NUCLEOTIDE SEQUENCE [LARGE SCALE GENOMIC DNA]</scope>
    <source>
        <strain evidence="12">233</strain>
        <tissue evidence="12">Head and thorax</tissue>
    </source>
</reference>
<dbReference type="PANTHER" id="PTHR12553">
    <property type="entry name" value="ZINC PHOSPHODIESTERASE ELAC PROTEIN 2"/>
    <property type="match status" value="1"/>
</dbReference>
<dbReference type="Proteomes" id="UP001607302">
    <property type="component" value="Unassembled WGS sequence"/>
</dbReference>
<dbReference type="InterPro" id="IPR001279">
    <property type="entry name" value="Metallo-B-lactamas"/>
</dbReference>
<evidence type="ECO:0000256" key="3">
    <source>
        <dbReference type="ARBA" id="ARBA00007823"/>
    </source>
</evidence>
<evidence type="ECO:0000256" key="7">
    <source>
        <dbReference type="ARBA" id="ARBA00022723"/>
    </source>
</evidence>
<evidence type="ECO:0000256" key="2">
    <source>
        <dbReference type="ARBA" id="ARBA00001947"/>
    </source>
</evidence>
<keyword evidence="13" id="KW-1185">Reference proteome</keyword>
<proteinExistence type="inferred from homology"/>
<keyword evidence="10" id="KW-0862">Zinc</keyword>
<dbReference type="CDD" id="cd07718">
    <property type="entry name" value="RNaseZ_ELAC1_ELAC2-C-term-like_MBL-fold"/>
    <property type="match status" value="1"/>
</dbReference>
<comment type="caution">
    <text evidence="12">The sequence shown here is derived from an EMBL/GenBank/DDBJ whole genome shotgun (WGS) entry which is preliminary data.</text>
</comment>
<dbReference type="Pfam" id="PF12928">
    <property type="entry name" value="tRNA_int_end_N2"/>
    <property type="match status" value="1"/>
</dbReference>
<dbReference type="GO" id="GO:0046872">
    <property type="term" value="F:metal ion binding"/>
    <property type="evidence" value="ECO:0007669"/>
    <property type="project" value="UniProtKB-KW"/>
</dbReference>
<dbReference type="InterPro" id="IPR036866">
    <property type="entry name" value="RibonucZ/Hydroxyglut_hydro"/>
</dbReference>
<evidence type="ECO:0000256" key="4">
    <source>
        <dbReference type="ARBA" id="ARBA00012477"/>
    </source>
</evidence>
<accession>A0ABD2BFA0</accession>
<dbReference type="SMART" id="SM00849">
    <property type="entry name" value="Lactamase_B"/>
    <property type="match status" value="1"/>
</dbReference>
<dbReference type="Gene3D" id="3.60.15.10">
    <property type="entry name" value="Ribonuclease Z/Hydroxyacylglutathione hydrolase-like"/>
    <property type="match status" value="2"/>
</dbReference>
<dbReference type="EC" id="3.1.26.11" evidence="4"/>
<dbReference type="InterPro" id="IPR024336">
    <property type="entry name" value="tRNA_splic_suSen54_N"/>
</dbReference>
<evidence type="ECO:0000256" key="10">
    <source>
        <dbReference type="ARBA" id="ARBA00022833"/>
    </source>
</evidence>
<keyword evidence="8" id="KW-0255">Endonuclease</keyword>
<comment type="similarity">
    <text evidence="3">Belongs to the RNase Z family.</text>
</comment>
<dbReference type="InterPro" id="IPR027794">
    <property type="entry name" value="tRNase_Z_dom"/>
</dbReference>
<name>A0ABD2BFA0_VESSQ</name>
<evidence type="ECO:0000313" key="13">
    <source>
        <dbReference type="Proteomes" id="UP001607302"/>
    </source>
</evidence>
<evidence type="ECO:0000256" key="8">
    <source>
        <dbReference type="ARBA" id="ARBA00022759"/>
    </source>
</evidence>
<dbReference type="Pfam" id="PF23023">
    <property type="entry name" value="Anti-Pycsar_Apyc1"/>
    <property type="match status" value="1"/>
</dbReference>
<evidence type="ECO:0000256" key="9">
    <source>
        <dbReference type="ARBA" id="ARBA00022801"/>
    </source>
</evidence>
<sequence length="1558" mass="179881">MNRKEEEILSGNMLTAEQLIQNKGIKYQTWKEWEESRKVLPKFGQKQFEPNNSWLENIQIEKGIKNCRDLLNIERVERISQLAVAEWLPERRKAQVIKKSGQDWGNFGIEINKTLLLFPEEALLLLEMNCLELTWNGVALSIQQAYEILIDDTECTLEEYRVYSQLTRYGYHIQRFYYKDSIKNVISDESVSLKKKVIVEPKKGLRMRDSEQRMDHDTNNHLKVFVDAEGELNTLKTNSNVQIDKSTKMLSNTIEEDVQKIIENIKSAIECTNNSISIMSKYYNAKLKNDTIISYSANLRDDQSKLDSTHEETINKVNKGDNNKNNRNSNIEIIFEETLSTEVKVMKELTTCSVKNSTPVPKWLDSRIQRNVKLLPKRTEILPVNNKSESANIHENNSLKRKELLSCRDDLENKKSKLEVIELSDDEIQIVVPTLTRIEMLELLPNIASQSVIIQQISRNYIPHTIKLHKDIYRYETKRLRSLSEIDSKMRSKYSKQNLQEIPVHNSNTSSQASNKIIPRNSFIPLHNQSMHINIYDIILRALYSTQLTQYSRFEFFQLSNNRLPFYHQTYWHNRGTIIQESLHHNNSHAFMFGNSGHFRPFRNTMQRNRSVNASVENVRSEKNEYQSSFKVLPNVTSWKELKKKWHDEKTITIDDEDSINNENSEITEIEIVKNHISPLIGPYNVSSLTETYNKLRIIKNAPDKIVRRKRSELKISYNVYSNTQHYRKGNPGEPLYRLVVIRKKECPFFEPVELNRLQQDAKGTAIMFAIVSMSISYIQPGKYLSRFYCKETHRKKLFDLLELTMSSNNSPAEVRLQVLGSGSVAGSTSLVLITDHNRYLFNCGEGVQRLSSEYKIKLSKVRHIFITSAVWKNLGGLPGVVFSITSMSEDSKTLSNNNYKITSPGEAKQMLNMLKESNILKKLKVSVNEPDGITEYNDNVMTVSCIPIYPNVDNKYKHVSEKITDNDIDNDTCHVNKKRKNNEIRTEKRMKSSEKDILPVLSYICKLHDRLGALCLEKCLDKGIKPGPILGLLKNGKNVTLDDGTIVKHDEVCLPNEKGPIFLVVECPSEKYLDSFINQTAFVMHQKEASNESDKPYCIVHFTPQEIIDNAKYKKWMNKFDPNTYHLIINENNTCLGSEAVFKQQYMLNVLHPKIFPSLQSNCFQNKLNVECQNVNTEEKNALQIYYAKTLQTINLRPEKKFDTNSMISIDQKAYMDELYEIEDFPKILEELHSNIDEQTKVALSIEEYPKFIMLGTGSSIPSKIRNTSAILVRIDEDTSILLDCSEGTLCQMGRIYGLTELNHILATIKAIYISHMHADHHLGLMGILLAKAKITKDPIFVLIPDTLQSWLNYCLESHESLKDSVITVSNYDLLAFRPNRIKVASLKRDLHIKLNIKAIDTILVRHCHDSYGIGLVFKNDKKIIYSGDTMPCNSIIQLGMNCDLLIHEATMQDELSKEAIFKKHSTMSEAIEIGEKMKSRFTLLTHFSQRNTKLPIIPENTHLDLSKVGIAYDNMHFNLSQLKFLSLLHPCLKTIFHNYMILSEERILKRLQSKVD</sequence>
<evidence type="ECO:0000313" key="12">
    <source>
        <dbReference type="EMBL" id="KAL2731421.1"/>
    </source>
</evidence>
<evidence type="ECO:0000256" key="6">
    <source>
        <dbReference type="ARBA" id="ARBA00022722"/>
    </source>
</evidence>
<protein>
    <recommendedName>
        <fullName evidence="4">ribonuclease Z</fullName>
        <ecNumber evidence="4">3.1.26.11</ecNumber>
    </recommendedName>
</protein>
<evidence type="ECO:0000256" key="5">
    <source>
        <dbReference type="ARBA" id="ARBA00022694"/>
    </source>
</evidence>